<evidence type="ECO:0000259" key="5">
    <source>
        <dbReference type="PROSITE" id="PS50110"/>
    </source>
</evidence>
<keyword evidence="7" id="KW-1185">Reference proteome</keyword>
<dbReference type="RefSeq" id="WP_003863458.1">
    <property type="nucleotide sequence ID" value="NZ_CP011309.1"/>
</dbReference>
<proteinExistence type="predicted"/>
<gene>
    <name evidence="6" type="ORF">YH66_01095</name>
</gene>
<keyword evidence="2" id="KW-0238">DNA-binding</keyword>
<dbReference type="Gene3D" id="3.40.50.2300">
    <property type="match status" value="1"/>
</dbReference>
<dbReference type="InterPro" id="IPR016032">
    <property type="entry name" value="Sig_transdc_resp-reg_C-effctor"/>
</dbReference>
<protein>
    <recommendedName>
        <fullName evidence="8">LuxR family transcriptional regulator</fullName>
    </recommendedName>
</protein>
<organism evidence="6 7">
    <name type="scientific">[Brevibacterium] flavum</name>
    <dbReference type="NCBI Taxonomy" id="92706"/>
    <lineage>
        <taxon>Bacteria</taxon>
        <taxon>Bacillati</taxon>
        <taxon>Actinomycetota</taxon>
        <taxon>Actinomycetes</taxon>
        <taxon>Mycobacteriales</taxon>
        <taxon>Corynebacteriaceae</taxon>
        <taxon>Corynebacterium</taxon>
    </lineage>
</organism>
<dbReference type="GO" id="GO:0006355">
    <property type="term" value="P:regulation of DNA-templated transcription"/>
    <property type="evidence" value="ECO:0007669"/>
    <property type="project" value="InterPro"/>
</dbReference>
<sequence>MPSYKVLLVDDDRFVLDAITSYLSSDSELEVAATASNGIEALEVLAQTPCDVVVSDVEMPHMDGRQLLTEVRKLSEPPAFVTMTAFSTDETLVEMLSNGAAAYIVKSDRAQDIRDIIRIAVSGGTTLSPLAMTRLRAMLPRTTQIPEQLTATQQRVMKLVCEGNSNRQIAKATGLTIATVKKTVSQLLDIFKVRSRTQLVAQVYRVENS</sequence>
<feature type="domain" description="HTH luxR-type" evidence="4">
    <location>
        <begin position="142"/>
        <end position="207"/>
    </location>
</feature>
<dbReference type="Pfam" id="PF00196">
    <property type="entry name" value="GerE"/>
    <property type="match status" value="1"/>
</dbReference>
<dbReference type="SUPFAM" id="SSF46894">
    <property type="entry name" value="C-terminal effector domain of the bipartite response regulators"/>
    <property type="match status" value="1"/>
</dbReference>
<evidence type="ECO:0000256" key="3">
    <source>
        <dbReference type="PROSITE-ProRule" id="PRU00169"/>
    </source>
</evidence>
<dbReference type="InterPro" id="IPR058245">
    <property type="entry name" value="NreC/VraR/RcsB-like_REC"/>
</dbReference>
<accession>A0A0F6SQI1</accession>
<evidence type="ECO:0008006" key="8">
    <source>
        <dbReference type="Google" id="ProtNLM"/>
    </source>
</evidence>
<dbReference type="GO" id="GO:0000160">
    <property type="term" value="P:phosphorelay signal transduction system"/>
    <property type="evidence" value="ECO:0007669"/>
    <property type="project" value="InterPro"/>
</dbReference>
<keyword evidence="1 3" id="KW-0597">Phosphoprotein</keyword>
<dbReference type="PANTHER" id="PTHR43214">
    <property type="entry name" value="TWO-COMPONENT RESPONSE REGULATOR"/>
    <property type="match status" value="1"/>
</dbReference>
<dbReference type="InterPro" id="IPR011006">
    <property type="entry name" value="CheY-like_superfamily"/>
</dbReference>
<dbReference type="HOGENOM" id="CLU_000445_90_8_11"/>
<dbReference type="GO" id="GO:0003677">
    <property type="term" value="F:DNA binding"/>
    <property type="evidence" value="ECO:0007669"/>
    <property type="project" value="UniProtKB-KW"/>
</dbReference>
<dbReference type="Pfam" id="PF00072">
    <property type="entry name" value="Response_reg"/>
    <property type="match status" value="1"/>
</dbReference>
<dbReference type="CDD" id="cd06170">
    <property type="entry name" value="LuxR_C_like"/>
    <property type="match status" value="1"/>
</dbReference>
<feature type="modified residue" description="4-aspartylphosphate" evidence="3">
    <location>
        <position position="56"/>
    </location>
</feature>
<dbReference type="Proteomes" id="UP000034037">
    <property type="component" value="Chromosome"/>
</dbReference>
<evidence type="ECO:0000259" key="4">
    <source>
        <dbReference type="PROSITE" id="PS50043"/>
    </source>
</evidence>
<dbReference type="InterPro" id="IPR001789">
    <property type="entry name" value="Sig_transdc_resp-reg_receiver"/>
</dbReference>
<name>A0A0F6SQI1_9CORY</name>
<evidence type="ECO:0000313" key="6">
    <source>
        <dbReference type="EMBL" id="AKF26249.1"/>
    </source>
</evidence>
<dbReference type="AlphaFoldDB" id="A0A0F6SQI1"/>
<feature type="domain" description="Response regulatory" evidence="5">
    <location>
        <begin position="5"/>
        <end position="121"/>
    </location>
</feature>
<dbReference type="InterPro" id="IPR039420">
    <property type="entry name" value="WalR-like"/>
</dbReference>
<dbReference type="SMART" id="SM00448">
    <property type="entry name" value="REC"/>
    <property type="match status" value="1"/>
</dbReference>
<dbReference type="PROSITE" id="PS50043">
    <property type="entry name" value="HTH_LUXR_2"/>
    <property type="match status" value="1"/>
</dbReference>
<evidence type="ECO:0000256" key="2">
    <source>
        <dbReference type="ARBA" id="ARBA00023125"/>
    </source>
</evidence>
<dbReference type="SUPFAM" id="SSF52172">
    <property type="entry name" value="CheY-like"/>
    <property type="match status" value="1"/>
</dbReference>
<evidence type="ECO:0000256" key="1">
    <source>
        <dbReference type="ARBA" id="ARBA00022553"/>
    </source>
</evidence>
<dbReference type="PATRIC" id="fig|92706.3.peg.224"/>
<dbReference type="CDD" id="cd17535">
    <property type="entry name" value="REC_NarL-like"/>
    <property type="match status" value="1"/>
</dbReference>
<reference evidence="6 7" key="1">
    <citation type="submission" date="2015-04" db="EMBL/GenBank/DDBJ databases">
        <title>Complete Genome Sequence of Brevibacterium flavum ATCC 15168.</title>
        <authorList>
            <person name="Ahn J."/>
            <person name="Park G."/>
            <person name="Jeon W."/>
            <person name="Jang Y."/>
            <person name="Jang M."/>
            <person name="Lee H."/>
            <person name="Lee H."/>
        </authorList>
    </citation>
    <scope>NUCLEOTIDE SEQUENCE [LARGE SCALE GENOMIC DNA]</scope>
    <source>
        <strain evidence="6 7">ATCC 15168</strain>
    </source>
</reference>
<dbReference type="InterPro" id="IPR000792">
    <property type="entry name" value="Tscrpt_reg_LuxR_C"/>
</dbReference>
<dbReference type="PROSITE" id="PS50110">
    <property type="entry name" value="RESPONSE_REGULATORY"/>
    <property type="match status" value="1"/>
</dbReference>
<dbReference type="PANTHER" id="PTHR43214:SF37">
    <property type="entry name" value="TRANSCRIPTIONAL REGULATORY PROTEIN YDFI"/>
    <property type="match status" value="1"/>
</dbReference>
<dbReference type="EMBL" id="CP011309">
    <property type="protein sequence ID" value="AKF26249.1"/>
    <property type="molecule type" value="Genomic_DNA"/>
</dbReference>
<dbReference type="SMART" id="SM00421">
    <property type="entry name" value="HTH_LUXR"/>
    <property type="match status" value="1"/>
</dbReference>
<evidence type="ECO:0000313" key="7">
    <source>
        <dbReference type="Proteomes" id="UP000034037"/>
    </source>
</evidence>